<protein>
    <submittedName>
        <fullName evidence="1">Uncharacterized protein</fullName>
    </submittedName>
</protein>
<gene>
    <name evidence="1" type="ORF">O6H91_05G053000</name>
</gene>
<sequence length="315" mass="36558">MSVTHQTQFCPLLQEKFIWHSADLLDLVSASYRKICDYIEHDRIKFNVRQVKYLVKKLLKPAMEDKVPCVTAYGRYNQSQMSEMMVECCSHTICELLKCIKFMDIWCMDRMLYLDDDIGDIRDQICLTLELDEESVNGSLHVLDEPNVIDLDTKDMQLRCGDVIDKPASGGCSIEFKVAKILFSKLGRIHQQNLTCSTIPNSPRISPKDLTQRKFLGKGRCPVFQFEWLGNIFAGKVFEAEISRDPLEFERFGRSCRREAEILSTFQHPNIVQLRGYCIDAERNTCTLLLDLMSHDLSHFLRTRTHRHPFLILKP</sequence>
<accession>A0ACC2DNN0</accession>
<reference evidence="2" key="1">
    <citation type="journal article" date="2024" name="Proc. Natl. Acad. Sci. U.S.A.">
        <title>Extraordinary preservation of gene collinearity over three hundred million years revealed in homosporous lycophytes.</title>
        <authorList>
            <person name="Li C."/>
            <person name="Wickell D."/>
            <person name="Kuo L.Y."/>
            <person name="Chen X."/>
            <person name="Nie B."/>
            <person name="Liao X."/>
            <person name="Peng D."/>
            <person name="Ji J."/>
            <person name="Jenkins J."/>
            <person name="Williams M."/>
            <person name="Shu S."/>
            <person name="Plott C."/>
            <person name="Barry K."/>
            <person name="Rajasekar S."/>
            <person name="Grimwood J."/>
            <person name="Han X."/>
            <person name="Sun S."/>
            <person name="Hou Z."/>
            <person name="He W."/>
            <person name="Dai G."/>
            <person name="Sun C."/>
            <person name="Schmutz J."/>
            <person name="Leebens-Mack J.H."/>
            <person name="Li F.W."/>
            <person name="Wang L."/>
        </authorList>
    </citation>
    <scope>NUCLEOTIDE SEQUENCE [LARGE SCALE GENOMIC DNA]</scope>
    <source>
        <strain evidence="2">cv. PW_Plant_1</strain>
    </source>
</reference>
<dbReference type="Proteomes" id="UP001162992">
    <property type="component" value="Chromosome 5"/>
</dbReference>
<evidence type="ECO:0000313" key="2">
    <source>
        <dbReference type="Proteomes" id="UP001162992"/>
    </source>
</evidence>
<organism evidence="1 2">
    <name type="scientific">Diphasiastrum complanatum</name>
    <name type="common">Issler's clubmoss</name>
    <name type="synonym">Lycopodium complanatum</name>
    <dbReference type="NCBI Taxonomy" id="34168"/>
    <lineage>
        <taxon>Eukaryota</taxon>
        <taxon>Viridiplantae</taxon>
        <taxon>Streptophyta</taxon>
        <taxon>Embryophyta</taxon>
        <taxon>Tracheophyta</taxon>
        <taxon>Lycopodiopsida</taxon>
        <taxon>Lycopodiales</taxon>
        <taxon>Lycopodiaceae</taxon>
        <taxon>Lycopodioideae</taxon>
        <taxon>Diphasiastrum</taxon>
    </lineage>
</organism>
<comment type="caution">
    <text evidence="1">The sequence shown here is derived from an EMBL/GenBank/DDBJ whole genome shotgun (WGS) entry which is preliminary data.</text>
</comment>
<dbReference type="EMBL" id="CM055096">
    <property type="protein sequence ID" value="KAJ7555745.1"/>
    <property type="molecule type" value="Genomic_DNA"/>
</dbReference>
<keyword evidence="2" id="KW-1185">Reference proteome</keyword>
<proteinExistence type="predicted"/>
<evidence type="ECO:0000313" key="1">
    <source>
        <dbReference type="EMBL" id="KAJ7555745.1"/>
    </source>
</evidence>
<name>A0ACC2DNN0_DIPCM</name>